<feature type="domain" description="COMMD8 helical N-terminal" evidence="1">
    <location>
        <begin position="5"/>
        <end position="94"/>
    </location>
</feature>
<name>A0A9D3S2V4_ANGAN</name>
<protein>
    <recommendedName>
        <fullName evidence="1">COMMD8 helical N-terminal domain-containing protein</fullName>
    </recommendedName>
</protein>
<sequence>MIKLLEKLPVTECPKFLHRVVDGVCGRDPPRFGDYGNVWSLTEWMEILDGLSSFFRFAVGKKCSDEEVQESLADLGGGHREAVLACLKGRGEELRQALVERTNAVSSAQLQDFDWQIKLALSSHKSGPGPATVSVMITVLPRGGFEIERILVGDGARLG</sequence>
<dbReference type="Proteomes" id="UP001044222">
    <property type="component" value="Unassembled WGS sequence"/>
</dbReference>
<dbReference type="PANTHER" id="PTHR16231">
    <property type="entry name" value="COMM DOMAIN-CONTAINING PROTEIN 4-8 FAMILY MEMBER"/>
    <property type="match status" value="1"/>
</dbReference>
<dbReference type="InterPro" id="IPR055184">
    <property type="entry name" value="COMMD8_HN"/>
</dbReference>
<comment type="caution">
    <text evidence="2">The sequence shown here is derived from an EMBL/GenBank/DDBJ whole genome shotgun (WGS) entry which is preliminary data.</text>
</comment>
<evidence type="ECO:0000259" key="1">
    <source>
        <dbReference type="Pfam" id="PF22838"/>
    </source>
</evidence>
<proteinExistence type="predicted"/>
<reference evidence="2" key="1">
    <citation type="submission" date="2021-01" db="EMBL/GenBank/DDBJ databases">
        <title>A chromosome-scale assembly of European eel, Anguilla anguilla.</title>
        <authorList>
            <person name="Henkel C."/>
            <person name="Jong-Raadsen S.A."/>
            <person name="Dufour S."/>
            <person name="Weltzien F.-A."/>
            <person name="Palstra A.P."/>
            <person name="Pelster B."/>
            <person name="Spaink H.P."/>
            <person name="Van Den Thillart G.E."/>
            <person name="Jansen H."/>
            <person name="Zahm M."/>
            <person name="Klopp C."/>
            <person name="Cedric C."/>
            <person name="Louis A."/>
            <person name="Berthelot C."/>
            <person name="Parey E."/>
            <person name="Roest Crollius H."/>
            <person name="Montfort J."/>
            <person name="Robinson-Rechavi M."/>
            <person name="Bucao C."/>
            <person name="Bouchez O."/>
            <person name="Gislard M."/>
            <person name="Lluch J."/>
            <person name="Milhes M."/>
            <person name="Lampietro C."/>
            <person name="Lopez Roques C."/>
            <person name="Donnadieu C."/>
            <person name="Braasch I."/>
            <person name="Desvignes T."/>
            <person name="Postlethwait J."/>
            <person name="Bobe J."/>
            <person name="Guiguen Y."/>
            <person name="Dirks R."/>
        </authorList>
    </citation>
    <scope>NUCLEOTIDE SEQUENCE</scope>
    <source>
        <strain evidence="2">Tag_6206</strain>
        <tissue evidence="2">Liver</tissue>
    </source>
</reference>
<gene>
    <name evidence="2" type="ORF">ANANG_G00096260</name>
</gene>
<organism evidence="2 3">
    <name type="scientific">Anguilla anguilla</name>
    <name type="common">European freshwater eel</name>
    <name type="synonym">Muraena anguilla</name>
    <dbReference type="NCBI Taxonomy" id="7936"/>
    <lineage>
        <taxon>Eukaryota</taxon>
        <taxon>Metazoa</taxon>
        <taxon>Chordata</taxon>
        <taxon>Craniata</taxon>
        <taxon>Vertebrata</taxon>
        <taxon>Euteleostomi</taxon>
        <taxon>Actinopterygii</taxon>
        <taxon>Neopterygii</taxon>
        <taxon>Teleostei</taxon>
        <taxon>Anguilliformes</taxon>
        <taxon>Anguillidae</taxon>
        <taxon>Anguilla</taxon>
    </lineage>
</organism>
<evidence type="ECO:0000313" key="2">
    <source>
        <dbReference type="EMBL" id="KAG5848232.1"/>
    </source>
</evidence>
<dbReference type="PANTHER" id="PTHR16231:SF0">
    <property type="entry name" value="COMM DOMAIN-CONTAINING PROTEIN 8"/>
    <property type="match status" value="1"/>
</dbReference>
<dbReference type="EMBL" id="JAFIRN010000005">
    <property type="protein sequence ID" value="KAG5848232.1"/>
    <property type="molecule type" value="Genomic_DNA"/>
</dbReference>
<dbReference type="InterPro" id="IPR047155">
    <property type="entry name" value="COMMD4/6/7/8"/>
</dbReference>
<dbReference type="Pfam" id="PF22838">
    <property type="entry name" value="COMMD8_HN"/>
    <property type="match status" value="1"/>
</dbReference>
<dbReference type="AlphaFoldDB" id="A0A9D3S2V4"/>
<evidence type="ECO:0000313" key="3">
    <source>
        <dbReference type="Proteomes" id="UP001044222"/>
    </source>
</evidence>
<accession>A0A9D3S2V4</accession>
<keyword evidence="3" id="KW-1185">Reference proteome</keyword>